<evidence type="ECO:0000313" key="2">
    <source>
        <dbReference type="Proteomes" id="UP000762676"/>
    </source>
</evidence>
<protein>
    <submittedName>
        <fullName evidence="1">Uncharacterized protein</fullName>
    </submittedName>
</protein>
<comment type="caution">
    <text evidence="1">The sequence shown here is derived from an EMBL/GenBank/DDBJ whole genome shotgun (WGS) entry which is preliminary data.</text>
</comment>
<dbReference type="Proteomes" id="UP000762676">
    <property type="component" value="Unassembled WGS sequence"/>
</dbReference>
<sequence>MESECVHEVSSGLVYRVAMQAKSSPEATRYKRLLGGHTKLYGQSQQINRLAWRKTRPGLCCKGLERFGCISERKHSYLNRDGDNAVCGKRTLKKKDGEVERREQPVWQK</sequence>
<proteinExistence type="predicted"/>
<dbReference type="AlphaFoldDB" id="A0AAV4FYI1"/>
<name>A0AAV4FYI1_9GAST</name>
<evidence type="ECO:0000313" key="1">
    <source>
        <dbReference type="EMBL" id="GFR77733.1"/>
    </source>
</evidence>
<dbReference type="EMBL" id="BMAT01004658">
    <property type="protein sequence ID" value="GFR77733.1"/>
    <property type="molecule type" value="Genomic_DNA"/>
</dbReference>
<accession>A0AAV4FYI1</accession>
<gene>
    <name evidence="1" type="ORF">ElyMa_002245000</name>
</gene>
<reference evidence="1 2" key="1">
    <citation type="journal article" date="2021" name="Elife">
        <title>Chloroplast acquisition without the gene transfer in kleptoplastic sea slugs, Plakobranchus ocellatus.</title>
        <authorList>
            <person name="Maeda T."/>
            <person name="Takahashi S."/>
            <person name="Yoshida T."/>
            <person name="Shimamura S."/>
            <person name="Takaki Y."/>
            <person name="Nagai Y."/>
            <person name="Toyoda A."/>
            <person name="Suzuki Y."/>
            <person name="Arimoto A."/>
            <person name="Ishii H."/>
            <person name="Satoh N."/>
            <person name="Nishiyama T."/>
            <person name="Hasebe M."/>
            <person name="Maruyama T."/>
            <person name="Minagawa J."/>
            <person name="Obokata J."/>
            <person name="Shigenobu S."/>
        </authorList>
    </citation>
    <scope>NUCLEOTIDE SEQUENCE [LARGE SCALE GENOMIC DNA]</scope>
</reference>
<organism evidence="1 2">
    <name type="scientific">Elysia marginata</name>
    <dbReference type="NCBI Taxonomy" id="1093978"/>
    <lineage>
        <taxon>Eukaryota</taxon>
        <taxon>Metazoa</taxon>
        <taxon>Spiralia</taxon>
        <taxon>Lophotrochozoa</taxon>
        <taxon>Mollusca</taxon>
        <taxon>Gastropoda</taxon>
        <taxon>Heterobranchia</taxon>
        <taxon>Euthyneura</taxon>
        <taxon>Panpulmonata</taxon>
        <taxon>Sacoglossa</taxon>
        <taxon>Placobranchoidea</taxon>
        <taxon>Plakobranchidae</taxon>
        <taxon>Elysia</taxon>
    </lineage>
</organism>
<keyword evidence="2" id="KW-1185">Reference proteome</keyword>